<name>A0A1W5D8A0_9LECA</name>
<dbReference type="EMBL" id="FWEW01003499">
    <property type="protein sequence ID" value="SLM39336.1"/>
    <property type="molecule type" value="Genomic_DNA"/>
</dbReference>
<dbReference type="InterPro" id="IPR011009">
    <property type="entry name" value="Kinase-like_dom_sf"/>
</dbReference>
<dbReference type="InterPro" id="IPR029498">
    <property type="entry name" value="HeLo_dom"/>
</dbReference>
<evidence type="ECO:0000259" key="2">
    <source>
        <dbReference type="PROSITE" id="PS50011"/>
    </source>
</evidence>
<feature type="region of interest" description="Disordered" evidence="1">
    <location>
        <begin position="874"/>
        <end position="903"/>
    </location>
</feature>
<evidence type="ECO:0000259" key="3">
    <source>
        <dbReference type="PROSITE" id="PS50195"/>
    </source>
</evidence>
<dbReference type="Gene3D" id="1.20.120.1020">
    <property type="entry name" value="Prion-inhibition and propagation, HeLo domain"/>
    <property type="match status" value="1"/>
</dbReference>
<feature type="domain" description="PX" evidence="3">
    <location>
        <begin position="196"/>
        <end position="317"/>
    </location>
</feature>
<dbReference type="GO" id="GO:0035091">
    <property type="term" value="F:phosphatidylinositol binding"/>
    <property type="evidence" value="ECO:0007669"/>
    <property type="project" value="InterPro"/>
</dbReference>
<organism evidence="4 5">
    <name type="scientific">Lasallia pustulata</name>
    <dbReference type="NCBI Taxonomy" id="136370"/>
    <lineage>
        <taxon>Eukaryota</taxon>
        <taxon>Fungi</taxon>
        <taxon>Dikarya</taxon>
        <taxon>Ascomycota</taxon>
        <taxon>Pezizomycotina</taxon>
        <taxon>Lecanoromycetes</taxon>
        <taxon>OSLEUM clade</taxon>
        <taxon>Umbilicariomycetidae</taxon>
        <taxon>Umbilicariales</taxon>
        <taxon>Umbilicariaceae</taxon>
        <taxon>Lasallia</taxon>
    </lineage>
</organism>
<keyword evidence="4" id="KW-0418">Kinase</keyword>
<dbReference type="Pfam" id="PF00787">
    <property type="entry name" value="PX"/>
    <property type="match status" value="1"/>
</dbReference>
<dbReference type="SUPFAM" id="SSF56112">
    <property type="entry name" value="Protein kinase-like (PK-like)"/>
    <property type="match status" value="1"/>
</dbReference>
<evidence type="ECO:0000313" key="4">
    <source>
        <dbReference type="EMBL" id="SLM39336.1"/>
    </source>
</evidence>
<dbReference type="InterPro" id="IPR038305">
    <property type="entry name" value="HeLo_sf"/>
</dbReference>
<reference evidence="5" key="1">
    <citation type="submission" date="2017-03" db="EMBL/GenBank/DDBJ databases">
        <authorList>
            <person name="Sharma R."/>
            <person name="Thines M."/>
        </authorList>
    </citation>
    <scope>NUCLEOTIDE SEQUENCE [LARGE SCALE GENOMIC DNA]</scope>
</reference>
<dbReference type="Pfam" id="PF14479">
    <property type="entry name" value="HeLo"/>
    <property type="match status" value="1"/>
</dbReference>
<dbReference type="GO" id="GO:0005524">
    <property type="term" value="F:ATP binding"/>
    <property type="evidence" value="ECO:0007669"/>
    <property type="project" value="InterPro"/>
</dbReference>
<dbReference type="PROSITE" id="PS50011">
    <property type="entry name" value="PROTEIN_KINASE_DOM"/>
    <property type="match status" value="1"/>
</dbReference>
<feature type="compositionally biased region" description="Acidic residues" evidence="1">
    <location>
        <begin position="1004"/>
        <end position="1020"/>
    </location>
</feature>
<dbReference type="InterPro" id="IPR056002">
    <property type="entry name" value="DUF7580"/>
</dbReference>
<dbReference type="InterPro" id="IPR000719">
    <property type="entry name" value="Prot_kinase_dom"/>
</dbReference>
<dbReference type="Gene3D" id="1.10.510.10">
    <property type="entry name" value="Transferase(Phosphotransferase) domain 1"/>
    <property type="match status" value="1"/>
</dbReference>
<feature type="compositionally biased region" description="Basic residues" evidence="1">
    <location>
        <begin position="876"/>
        <end position="885"/>
    </location>
</feature>
<protein>
    <submittedName>
        <fullName evidence="4">Protein kinase-like domain</fullName>
    </submittedName>
</protein>
<keyword evidence="4" id="KW-0808">Transferase</keyword>
<feature type="domain" description="Protein kinase" evidence="2">
    <location>
        <begin position="319"/>
        <end position="684"/>
    </location>
</feature>
<dbReference type="PROSITE" id="PS50195">
    <property type="entry name" value="PX"/>
    <property type="match status" value="1"/>
</dbReference>
<dbReference type="InterPro" id="IPR001683">
    <property type="entry name" value="PX_dom"/>
</dbReference>
<sequence length="1355" mass="150399">MECIRGTILPRRLTQMFADTKKCYENVVQIQDPDSQSSSIYRKLRIQKDRLVAWGLEWCDSNAAYAGDIDGSLDRAGISDLVASIMSSIKDLLDEAERIRSPESLHIPGTFPSEKGMGMKHKESQWTFDELTRLGDIVKDLTTSIDTLCDLSRSQRVLRHHPDYLGSSEKDPLQKSSAASTKTDHIWTHQNPKSAQILGAPILASVPRYHFNNDKDWYIVECVLEDGRECQLSRSYEDFYDFQTALLQKFPIEAGQRAPYTRTIPYMPGPVTKVTDYISSSRRESLNDYLKELLTLPPHISKCELIRQLFKPRLGDSERDLNKERGDDQFSSPFSVEQRGILASTHIHPKQLQLPDSSVLLGASPPPYESVAAGTERVLGSVKTSQSSHKSTKGTVDITTEIPILVEYGSTHDVDPVTGKLPALDRYKELISILDNSADGNKTCEKGTLKLLGWSVDPRQHRYAFIYELPKPPLDMVMSPSNPHTAHSLLSFLQHAADADSNNMPGLEDRYRLSFKLASGLLHLHAKGSTHRNVNSNNVLFFSNDPTITSANRQPWKEGLIRHPYLTSFDQCRDDVCNMPQEPMLENIYRHPGTERGQRSTYRAAHDLYSLGLILLEVGLWMPLSKFCKPRYTRADLKSRLQSIYAKKLAAKCGRGYMHAVGYCLEAADEANDSFGSSSQHQQYQDTSRKGDSRVQMDFYWKVVKPLERCCMIEEPEVLGASQHPYIGATALAQQDASVQPENTSSGSYIDELAARQELEATPVTETAAVAEAEPSPPPSERRFRIWSYELPTAHTKYWNSTMFPQLERILAKIIDRWESCSIDLCMTGETPEVARPTIYMICTSTEKARKALRYVNRDKRLFDIKVVKGEISRSKAGKKKRKRALKENKLAGDSSASRMEANNPECIGKNLHHQQRPSCGASIGAFRDNEHLPPVSFGGTVLVDGKPYGMSVHHMLDNDEIDLGFDDSMEGVRSMAPQIDDSLSKHNWCDEPAEALYPFEISEDEDDGYGSSTEDDESWLFDASALDTSSRTESYDGDEDDVAMGDWPGVAPGRGEDLIITQPAIDDVDDRFFPNEDDKDEEHLSSHTFGHVYASSGIKRTSKNSIKHEIDWALIEVNEERVRDQNLVLGGRRHCKLEGPGNPLSADTEDSYPCHVMSSDYLGGLQVHALGRTSGLQTGFILPGMSLIKMPGRTSFSHSWQVVGGFGVGGDSGAWIIDNASNRICGHVLAWSSKTSIAYLAPMELLLEDMARVLHADVAFPPGRRALPQQGDCHVGSADTSAAAAEPAAKAVADELSWLAVSYTEEVVGEALARPRVGGRAAGKGMVKATGLVEALRREVEVCGGRGAAAEVTA</sequence>
<keyword evidence="5" id="KW-1185">Reference proteome</keyword>
<dbReference type="GO" id="GO:0004672">
    <property type="term" value="F:protein kinase activity"/>
    <property type="evidence" value="ECO:0007669"/>
    <property type="project" value="InterPro"/>
</dbReference>
<evidence type="ECO:0000256" key="1">
    <source>
        <dbReference type="SAM" id="MobiDB-lite"/>
    </source>
</evidence>
<dbReference type="SUPFAM" id="SSF64268">
    <property type="entry name" value="PX domain"/>
    <property type="match status" value="1"/>
</dbReference>
<dbReference type="InterPro" id="IPR036871">
    <property type="entry name" value="PX_dom_sf"/>
</dbReference>
<dbReference type="Gene3D" id="3.30.1520.10">
    <property type="entry name" value="Phox-like domain"/>
    <property type="match status" value="1"/>
</dbReference>
<dbReference type="CDD" id="cd06890">
    <property type="entry name" value="PX_Bem1p"/>
    <property type="match status" value="1"/>
</dbReference>
<dbReference type="PANTHER" id="PTHR37542">
    <property type="entry name" value="HELO DOMAIN-CONTAINING PROTEIN-RELATED"/>
    <property type="match status" value="1"/>
</dbReference>
<proteinExistence type="predicted"/>
<dbReference type="Pfam" id="PF24476">
    <property type="entry name" value="DUF7580"/>
    <property type="match status" value="1"/>
</dbReference>
<dbReference type="Proteomes" id="UP000192927">
    <property type="component" value="Unassembled WGS sequence"/>
</dbReference>
<feature type="region of interest" description="Disordered" evidence="1">
    <location>
        <begin position="1004"/>
        <end position="1024"/>
    </location>
</feature>
<dbReference type="PANTHER" id="PTHR37542:SF3">
    <property type="entry name" value="PRION-INHIBITION AND PROPAGATION HELO DOMAIN-CONTAINING PROTEIN"/>
    <property type="match status" value="1"/>
</dbReference>
<dbReference type="InterPro" id="IPR035550">
    <property type="entry name" value="Bem1/Scd2_PX"/>
</dbReference>
<accession>A0A1W5D8A0</accession>
<evidence type="ECO:0000313" key="5">
    <source>
        <dbReference type="Proteomes" id="UP000192927"/>
    </source>
</evidence>
<dbReference type="SMART" id="SM00312">
    <property type="entry name" value="PX"/>
    <property type="match status" value="1"/>
</dbReference>